<sequence length="236" mass="26219">MKDDREENMRFIPIILFAFAFAFASGDKLGDAVKYMDEVLSVYVPWAVESAGLDLYEMPNFSLNSQNRSSDGAVTNIKVMYHSGNLTGLQTVNRKSCQEPSWSSGNISVVCNIVLPKIDVKYEGRFQAIKGLETGVHIRGHNFGVKMSIVDLEAEIEVTSSPHVKVPAVKRLSLVNQGKPSISFATVGDPIVNHSYEEMSGHFYHKYTNLFQELFQGAYQKALGRAVASVSYPEQQ</sequence>
<comment type="caution">
    <text evidence="1">The sequence shown here is derived from an EMBL/GenBank/DDBJ whole genome shotgun (WGS) entry which is preliminary data.</text>
</comment>
<dbReference type="Proteomes" id="UP001054837">
    <property type="component" value="Unassembled WGS sequence"/>
</dbReference>
<reference evidence="1 2" key="1">
    <citation type="submission" date="2021-06" db="EMBL/GenBank/DDBJ databases">
        <title>Caerostris darwini draft genome.</title>
        <authorList>
            <person name="Kono N."/>
            <person name="Arakawa K."/>
        </authorList>
    </citation>
    <scope>NUCLEOTIDE SEQUENCE [LARGE SCALE GENOMIC DNA]</scope>
</reference>
<accession>A0AAV4SMN3</accession>
<dbReference type="EMBL" id="BPLQ01008042">
    <property type="protein sequence ID" value="GIY34239.1"/>
    <property type="molecule type" value="Genomic_DNA"/>
</dbReference>
<proteinExistence type="predicted"/>
<evidence type="ECO:0000313" key="2">
    <source>
        <dbReference type="Proteomes" id="UP001054837"/>
    </source>
</evidence>
<evidence type="ECO:0000313" key="1">
    <source>
        <dbReference type="EMBL" id="GIY34239.1"/>
    </source>
</evidence>
<keyword evidence="2" id="KW-1185">Reference proteome</keyword>
<name>A0AAV4SMN3_9ARAC</name>
<gene>
    <name evidence="1" type="ORF">CDAR_33091</name>
</gene>
<organism evidence="1 2">
    <name type="scientific">Caerostris darwini</name>
    <dbReference type="NCBI Taxonomy" id="1538125"/>
    <lineage>
        <taxon>Eukaryota</taxon>
        <taxon>Metazoa</taxon>
        <taxon>Ecdysozoa</taxon>
        <taxon>Arthropoda</taxon>
        <taxon>Chelicerata</taxon>
        <taxon>Arachnida</taxon>
        <taxon>Araneae</taxon>
        <taxon>Araneomorphae</taxon>
        <taxon>Entelegynae</taxon>
        <taxon>Araneoidea</taxon>
        <taxon>Araneidae</taxon>
        <taxon>Caerostris</taxon>
    </lineage>
</organism>
<dbReference type="AlphaFoldDB" id="A0AAV4SMN3"/>
<protein>
    <submittedName>
        <fullName evidence="1">Uncharacterized protein</fullName>
    </submittedName>
</protein>